<keyword evidence="4" id="KW-0378">Hydrolase</keyword>
<evidence type="ECO:0000313" key="11">
    <source>
        <dbReference type="Proteomes" id="UP000070366"/>
    </source>
</evidence>
<dbReference type="GO" id="GO:0004553">
    <property type="term" value="F:hydrolase activity, hydrolyzing O-glycosyl compounds"/>
    <property type="evidence" value="ECO:0007669"/>
    <property type="project" value="InterPro"/>
</dbReference>
<feature type="binding site" evidence="8">
    <location>
        <position position="302"/>
    </location>
    <ligand>
        <name>Ca(2+)</name>
        <dbReference type="ChEBI" id="CHEBI:29108"/>
        <label>3</label>
    </ligand>
</feature>
<dbReference type="PANTHER" id="PTHR43447">
    <property type="entry name" value="ALPHA-AMYLASE"/>
    <property type="match status" value="1"/>
</dbReference>
<keyword evidence="11" id="KW-1185">Reference proteome</keyword>
<dbReference type="PATRIC" id="fig|626937.4.peg.1960"/>
<dbReference type="GO" id="GO:0005975">
    <property type="term" value="P:carbohydrate metabolic process"/>
    <property type="evidence" value="ECO:0007669"/>
    <property type="project" value="InterPro"/>
</dbReference>
<dbReference type="Gene3D" id="3.20.20.80">
    <property type="entry name" value="Glycosidases"/>
    <property type="match status" value="1"/>
</dbReference>
<reference evidence="10 11" key="1">
    <citation type="submission" date="2016-02" db="EMBL/GenBank/DDBJ databases">
        <authorList>
            <person name="Wen L."/>
            <person name="He K."/>
            <person name="Yang H."/>
        </authorList>
    </citation>
    <scope>NUCLEOTIDE SEQUENCE [LARGE SCALE GENOMIC DNA]</scope>
    <source>
        <strain evidence="10 11">DSM 22607</strain>
    </source>
</reference>
<keyword evidence="6" id="KW-0326">Glycosidase</keyword>
<evidence type="ECO:0000313" key="10">
    <source>
        <dbReference type="EMBL" id="KXK64744.1"/>
    </source>
</evidence>
<dbReference type="RefSeq" id="WP_066518133.1">
    <property type="nucleotide sequence ID" value="NZ_CABMOF010000001.1"/>
</dbReference>
<accession>A0A136Q2D7</accession>
<dbReference type="Gene3D" id="2.40.30.140">
    <property type="match status" value="1"/>
</dbReference>
<comment type="similarity">
    <text evidence="2">Belongs to the glycosyl hydrolase 13 family.</text>
</comment>
<dbReference type="STRING" id="626937.HMPREF3293_01982"/>
<organism evidence="10 11">
    <name type="scientific">Christensenella minuta</name>
    <dbReference type="NCBI Taxonomy" id="626937"/>
    <lineage>
        <taxon>Bacteria</taxon>
        <taxon>Bacillati</taxon>
        <taxon>Bacillota</taxon>
        <taxon>Clostridia</taxon>
        <taxon>Christensenellales</taxon>
        <taxon>Christensenellaceae</taxon>
        <taxon>Christensenella</taxon>
    </lineage>
</organism>
<feature type="binding site" evidence="8">
    <location>
        <position position="106"/>
    </location>
    <ligand>
        <name>Ca(2+)</name>
        <dbReference type="ChEBI" id="CHEBI:29108"/>
        <label>1</label>
    </ligand>
</feature>
<dbReference type="Proteomes" id="UP000070366">
    <property type="component" value="Unassembled WGS sequence"/>
</dbReference>
<evidence type="ECO:0000256" key="5">
    <source>
        <dbReference type="ARBA" id="ARBA00023277"/>
    </source>
</evidence>
<dbReference type="GO" id="GO:0005509">
    <property type="term" value="F:calcium ion binding"/>
    <property type="evidence" value="ECO:0007669"/>
    <property type="project" value="InterPro"/>
</dbReference>
<dbReference type="InterPro" id="IPR006047">
    <property type="entry name" value="GH13_cat_dom"/>
</dbReference>
<dbReference type="Pfam" id="PF00128">
    <property type="entry name" value="Alpha-amylase"/>
    <property type="match status" value="1"/>
</dbReference>
<evidence type="ECO:0000256" key="6">
    <source>
        <dbReference type="ARBA" id="ARBA00023295"/>
    </source>
</evidence>
<evidence type="ECO:0000256" key="8">
    <source>
        <dbReference type="PIRSR" id="PIRSR001021-2"/>
    </source>
</evidence>
<comment type="cofactor">
    <cofactor evidence="1">
        <name>Ca(2+)</name>
        <dbReference type="ChEBI" id="CHEBI:29108"/>
    </cofactor>
</comment>
<feature type="active site" description="Nucleophile" evidence="7">
    <location>
        <position position="233"/>
    </location>
</feature>
<evidence type="ECO:0000256" key="1">
    <source>
        <dbReference type="ARBA" id="ARBA00001913"/>
    </source>
</evidence>
<sequence>MNTGKNGTMMQYFEWELPSGILWKQAAEKAGELAGDGITAVWLPPAYKGSGGADDVGYAVYDLYDLGEFGQKGSVATKYGTKEEYLRAVDALHAAGLQVYADIVLDHKMGADGLEEVLACEFARENRYEQIDGEETISAWTKFDFPGRNGVYSNFRWNSGHFAAIDRDEKTGRSAIFQFRGKKWQDEVDKEFGNFEYLMGASIDLSNEEVVRELTEWGKWYLHEVPLDGFRIDAVKHMRFTFYSHWLAELRKEAERELFAVGEYWNGDVAKLSNYIDITGGTLSLFDVPLHFRFRDAANAGGAFDMRTIFDRTLVRENPLLAVPFVDNHDTQPGQSLESWVQDWFKPLAYALILLRGDGYPCVFYGDYYGIPTHSIMPKRQWLRPMIKARELLSYGKQHDYFDDPHLVGWTREGDEAQPGSGLAVVMSNEVGGSKTMYVGERLAGRAFYDVLGNRSGIVMAGADGNAVFSAGDGSVSVWAPVLR</sequence>
<feature type="binding site" evidence="8">
    <location>
        <position position="204"/>
    </location>
    <ligand>
        <name>Ca(2+)</name>
        <dbReference type="ChEBI" id="CHEBI:29108"/>
        <label>2</label>
    </ligand>
</feature>
<feature type="domain" description="Glycosyl hydrolase family 13 catalytic" evidence="9">
    <location>
        <begin position="7"/>
        <end position="390"/>
    </location>
</feature>
<feature type="active site" description="Proton donor" evidence="7">
    <location>
        <position position="263"/>
    </location>
</feature>
<comment type="caution">
    <text evidence="10">The sequence shown here is derived from an EMBL/GenBank/DDBJ whole genome shotgun (WGS) entry which is preliminary data.</text>
</comment>
<dbReference type="EMBL" id="LSZW01000063">
    <property type="protein sequence ID" value="KXK64744.1"/>
    <property type="molecule type" value="Genomic_DNA"/>
</dbReference>
<dbReference type="OrthoDB" id="9805159at2"/>
<dbReference type="SUPFAM" id="SSF51011">
    <property type="entry name" value="Glycosyl hydrolase domain"/>
    <property type="match status" value="1"/>
</dbReference>
<dbReference type="InterPro" id="IPR013776">
    <property type="entry name" value="A-amylase_thermo"/>
</dbReference>
<dbReference type="Pfam" id="PF09154">
    <property type="entry name" value="Alpha-amy_C_pro"/>
    <property type="match status" value="1"/>
</dbReference>
<dbReference type="PIRSF" id="PIRSF001021">
    <property type="entry name" value="Alph-amls_thrmst"/>
    <property type="match status" value="1"/>
</dbReference>
<evidence type="ECO:0000256" key="7">
    <source>
        <dbReference type="PIRSR" id="PIRSR001021-1"/>
    </source>
</evidence>
<dbReference type="CDD" id="cd11318">
    <property type="entry name" value="AmyAc_bac_fung_AmyA"/>
    <property type="match status" value="1"/>
</dbReference>
<dbReference type="KEGG" id="cmiu:B1H56_05330"/>
<gene>
    <name evidence="10" type="ORF">HMPREF3293_01982</name>
</gene>
<keyword evidence="3 8" id="KW-0479">Metal-binding</keyword>
<dbReference type="InterPro" id="IPR015237">
    <property type="entry name" value="Alpha-amylase_C_pro"/>
</dbReference>
<evidence type="ECO:0000256" key="4">
    <source>
        <dbReference type="ARBA" id="ARBA00022801"/>
    </source>
</evidence>
<dbReference type="InterPro" id="IPR013780">
    <property type="entry name" value="Glyco_hydro_b"/>
</dbReference>
<dbReference type="SMART" id="SM00642">
    <property type="entry name" value="Aamy"/>
    <property type="match status" value="1"/>
</dbReference>
<proteinExistence type="inferred from homology"/>
<dbReference type="Gene3D" id="2.60.40.1180">
    <property type="entry name" value="Golgi alpha-mannosidase II"/>
    <property type="match status" value="1"/>
</dbReference>
<name>A0A136Q2D7_9FIRM</name>
<keyword evidence="5" id="KW-0119">Carbohydrate metabolism</keyword>
<dbReference type="NCBIfam" id="NF006969">
    <property type="entry name" value="PRK09441.1-2"/>
    <property type="match status" value="1"/>
</dbReference>
<dbReference type="InterPro" id="IPR017853">
    <property type="entry name" value="GH"/>
</dbReference>
<evidence type="ECO:0000256" key="2">
    <source>
        <dbReference type="ARBA" id="ARBA00008061"/>
    </source>
</evidence>
<dbReference type="NCBIfam" id="NF006968">
    <property type="entry name" value="PRK09441.1-1"/>
    <property type="match status" value="1"/>
</dbReference>
<keyword evidence="8" id="KW-0106">Calcium</keyword>
<evidence type="ECO:0000259" key="9">
    <source>
        <dbReference type="SMART" id="SM00642"/>
    </source>
</evidence>
<dbReference type="SUPFAM" id="SSF51445">
    <property type="entry name" value="(Trans)glycosidases"/>
    <property type="match status" value="1"/>
</dbReference>
<feature type="binding site" evidence="8">
    <location>
        <position position="237"/>
    </location>
    <ligand>
        <name>Ca(2+)</name>
        <dbReference type="ChEBI" id="CHEBI:29108"/>
        <label>1</label>
    </ligand>
</feature>
<protein>
    <submittedName>
        <fullName evidence="10">Cytoplasmic alpha-amylase</fullName>
    </submittedName>
</protein>
<evidence type="ECO:0000256" key="3">
    <source>
        <dbReference type="ARBA" id="ARBA00022723"/>
    </source>
</evidence>
<dbReference type="AlphaFoldDB" id="A0A136Q2D7"/>